<evidence type="ECO:0000256" key="11">
    <source>
        <dbReference type="ARBA" id="ARBA00023136"/>
    </source>
</evidence>
<dbReference type="GO" id="GO:0005886">
    <property type="term" value="C:plasma membrane"/>
    <property type="evidence" value="ECO:0007669"/>
    <property type="project" value="UniProtKB-SubCell"/>
</dbReference>
<dbReference type="EC" id="1.16.1.9" evidence="3"/>
<dbReference type="Pfam" id="PF01794">
    <property type="entry name" value="Ferric_reduct"/>
    <property type="match status" value="1"/>
</dbReference>
<dbReference type="InterPro" id="IPR013130">
    <property type="entry name" value="Fe3_Rdtase_TM_dom"/>
</dbReference>
<dbReference type="SFLD" id="SFLDS00052">
    <property type="entry name" value="Ferric_Reductase_Domain"/>
    <property type="match status" value="1"/>
</dbReference>
<dbReference type="Pfam" id="PF08030">
    <property type="entry name" value="NAD_binding_6"/>
    <property type="match status" value="1"/>
</dbReference>
<dbReference type="SFLD" id="SFLDG01168">
    <property type="entry name" value="Ferric_reductase_subgroup_(FRE"/>
    <property type="match status" value="1"/>
</dbReference>
<keyword evidence="9" id="KW-0560">Oxidoreductase</keyword>
<feature type="compositionally biased region" description="Basic and acidic residues" evidence="13">
    <location>
        <begin position="655"/>
        <end position="666"/>
    </location>
</feature>
<keyword evidence="17" id="KW-1185">Reference proteome</keyword>
<dbReference type="CDD" id="cd06186">
    <property type="entry name" value="NOX_Duox_like_FAD_NADP"/>
    <property type="match status" value="1"/>
</dbReference>
<dbReference type="GO" id="GO:0006879">
    <property type="term" value="P:intracellular iron ion homeostasis"/>
    <property type="evidence" value="ECO:0007669"/>
    <property type="project" value="TreeGrafter"/>
</dbReference>
<evidence type="ECO:0000313" key="17">
    <source>
        <dbReference type="Proteomes" id="UP000293360"/>
    </source>
</evidence>
<dbReference type="AlphaFoldDB" id="A0A4Q4TBF9"/>
<dbReference type="GO" id="GO:0006826">
    <property type="term" value="P:iron ion transport"/>
    <property type="evidence" value="ECO:0007669"/>
    <property type="project" value="TreeGrafter"/>
</dbReference>
<organism evidence="16 17">
    <name type="scientific">Monosporascus ibericus</name>
    <dbReference type="NCBI Taxonomy" id="155417"/>
    <lineage>
        <taxon>Eukaryota</taxon>
        <taxon>Fungi</taxon>
        <taxon>Dikarya</taxon>
        <taxon>Ascomycota</taxon>
        <taxon>Pezizomycotina</taxon>
        <taxon>Sordariomycetes</taxon>
        <taxon>Xylariomycetidae</taxon>
        <taxon>Xylariales</taxon>
        <taxon>Xylariales incertae sedis</taxon>
        <taxon>Monosporascus</taxon>
    </lineage>
</organism>
<evidence type="ECO:0000256" key="10">
    <source>
        <dbReference type="ARBA" id="ARBA00023065"/>
    </source>
</evidence>
<feature type="compositionally biased region" description="Basic and acidic residues" evidence="13">
    <location>
        <begin position="683"/>
        <end position="702"/>
    </location>
</feature>
<reference evidence="16 17" key="1">
    <citation type="submission" date="2018-06" db="EMBL/GenBank/DDBJ databases">
        <title>Complete Genomes of Monosporascus.</title>
        <authorList>
            <person name="Robinson A.J."/>
            <person name="Natvig D.O."/>
        </authorList>
    </citation>
    <scope>NUCLEOTIDE SEQUENCE [LARGE SCALE GENOMIC DNA]</scope>
    <source>
        <strain evidence="16 17">CBS 110550</strain>
    </source>
</reference>
<feature type="domain" description="FAD-binding FR-type" evidence="15">
    <location>
        <begin position="368"/>
        <end position="482"/>
    </location>
</feature>
<dbReference type="InterPro" id="IPR051410">
    <property type="entry name" value="Ferric/Cupric_Reductase"/>
</dbReference>
<comment type="catalytic activity">
    <reaction evidence="12">
        <text>2 a Fe(II)-siderophore + NADP(+) + H(+) = 2 a Fe(III)-siderophore + NADPH</text>
        <dbReference type="Rhea" id="RHEA:28795"/>
        <dbReference type="Rhea" id="RHEA-COMP:11342"/>
        <dbReference type="Rhea" id="RHEA-COMP:11344"/>
        <dbReference type="ChEBI" id="CHEBI:15378"/>
        <dbReference type="ChEBI" id="CHEBI:29033"/>
        <dbReference type="ChEBI" id="CHEBI:29034"/>
        <dbReference type="ChEBI" id="CHEBI:57783"/>
        <dbReference type="ChEBI" id="CHEBI:58349"/>
        <dbReference type="EC" id="1.16.1.9"/>
    </reaction>
</comment>
<keyword evidence="7" id="KW-0249">Electron transport</keyword>
<evidence type="ECO:0000256" key="8">
    <source>
        <dbReference type="ARBA" id="ARBA00022989"/>
    </source>
</evidence>
<evidence type="ECO:0000256" key="6">
    <source>
        <dbReference type="ARBA" id="ARBA00022692"/>
    </source>
</evidence>
<dbReference type="Proteomes" id="UP000293360">
    <property type="component" value="Unassembled WGS sequence"/>
</dbReference>
<dbReference type="PROSITE" id="PS51384">
    <property type="entry name" value="FAD_FR"/>
    <property type="match status" value="1"/>
</dbReference>
<feature type="region of interest" description="Disordered" evidence="13">
    <location>
        <begin position="637"/>
        <end position="775"/>
    </location>
</feature>
<dbReference type="PANTHER" id="PTHR32361:SF23">
    <property type="entry name" value="FERRIC-CHELATE REDUCTASE"/>
    <property type="match status" value="1"/>
</dbReference>
<dbReference type="STRING" id="155417.A0A4Q4TBF9"/>
<keyword evidence="4" id="KW-0813">Transport</keyword>
<evidence type="ECO:0000256" key="9">
    <source>
        <dbReference type="ARBA" id="ARBA00023002"/>
    </source>
</evidence>
<dbReference type="InterPro" id="IPR013112">
    <property type="entry name" value="FAD-bd_8"/>
</dbReference>
<evidence type="ECO:0000256" key="4">
    <source>
        <dbReference type="ARBA" id="ARBA00022448"/>
    </source>
</evidence>
<dbReference type="InterPro" id="IPR039261">
    <property type="entry name" value="FNR_nucleotide-bd"/>
</dbReference>
<dbReference type="OrthoDB" id="167398at2759"/>
<dbReference type="InterPro" id="IPR017938">
    <property type="entry name" value="Riboflavin_synthase-like_b-brl"/>
</dbReference>
<evidence type="ECO:0000256" key="13">
    <source>
        <dbReference type="SAM" id="MobiDB-lite"/>
    </source>
</evidence>
<sequence length="879" mass="98780">MEADSHSVITRASKTLSDLAKRIHIPLTPTSPPGLVEANTLDPWIESGKYGVGWTYFSVALVGVILLVRIWHWWQDKIRQAIYKQEMEQHYQDLYSLDPEFAATGIRTGQTGRHFFPEEGGEKTDFKPKSDLSAVGPVLDALALFRWVFYRPIPDIVWRKHRFTFSSLAVLAVCFIALSFVSLFTFLKQPLYWQSIQFGSPPVAIRAGMIAVAMTPWIIATSMKANLLTLITGIGPERLNVFHRWAGYLCLFLALVHTIPFYIQPVWDDGGMDVFERLFPEGSGIIYGTGVACLVPLVWLCVASLPVIRRIAYEVFVILHVPVGVVYVGLLFWHTKNYLASWNYLYTTVAIWIFCYMMRLSKLNWAKPWRLSFMVGDEAAITLMSENAIKITIPTQMKWKPGQYVYLRIPGISFFDNHPFTISSLCSEDFPSEYGEQYRDCTLVFKPYGGFTRRVLETAIEKGPFHTYRAYLDGPYGGMRRELAAFDTCILIAGGSGITSLMSQLLNLIKRMRDGKAITKKVVVVWALKRLEAMDWFREELRICRDSAPPESVTCKFFVTSAVRQSRVPAHRERGPRPLSNAFRDKLDGFVAGIASKRTSAMIRDEAQGNPDYERELQAENEDRITALPQQKYLQPHVVPPQASPQVNRQSAQEESLRKLEGRDNDTVDGEDEPPAAPTSDYPEDKSKREFHFPPLHTRPDLQPHFNYAPPSPRRLPNSANSPASPDGAGCSGGTSQDALRPPEFAHLRTTNLPGQPGTTGGGRPTSTFGPPSGFDFGFPQTPTEFQKNLMRFAFPVPHQIDGGWSVEYGRPDLGYMLREWATGGADGRGILGRRTAVFVCGPAGLRVGVANTVARLQAEIWGDDMLEEIFLHTENYAL</sequence>
<evidence type="ECO:0000256" key="1">
    <source>
        <dbReference type="ARBA" id="ARBA00004651"/>
    </source>
</evidence>
<proteinExistence type="inferred from homology"/>
<keyword evidence="10" id="KW-0406">Ion transport</keyword>
<evidence type="ECO:0000313" key="16">
    <source>
        <dbReference type="EMBL" id="RYP02884.1"/>
    </source>
</evidence>
<dbReference type="EMBL" id="QJNU01000295">
    <property type="protein sequence ID" value="RYP02884.1"/>
    <property type="molecule type" value="Genomic_DNA"/>
</dbReference>
<keyword evidence="5" id="KW-1003">Cell membrane</keyword>
<dbReference type="InterPro" id="IPR013121">
    <property type="entry name" value="Fe_red_NAD-bd_6"/>
</dbReference>
<keyword evidence="6 14" id="KW-0812">Transmembrane</keyword>
<evidence type="ECO:0000256" key="5">
    <source>
        <dbReference type="ARBA" id="ARBA00022475"/>
    </source>
</evidence>
<dbReference type="Pfam" id="PF08022">
    <property type="entry name" value="FAD_binding_8"/>
    <property type="match status" value="1"/>
</dbReference>
<dbReference type="SUPFAM" id="SSF63380">
    <property type="entry name" value="Riboflavin synthase domain-like"/>
    <property type="match status" value="1"/>
</dbReference>
<dbReference type="PANTHER" id="PTHR32361">
    <property type="entry name" value="FERRIC/CUPRIC REDUCTASE TRANSMEMBRANE COMPONENT"/>
    <property type="match status" value="1"/>
</dbReference>
<dbReference type="InterPro" id="IPR017927">
    <property type="entry name" value="FAD-bd_FR_type"/>
</dbReference>
<protein>
    <recommendedName>
        <fullName evidence="3">ferric-chelate reductase (NADPH)</fullName>
        <ecNumber evidence="3">1.16.1.9</ecNumber>
    </recommendedName>
</protein>
<feature type="compositionally biased region" description="Low complexity" evidence="13">
    <location>
        <begin position="765"/>
        <end position="775"/>
    </location>
</feature>
<comment type="subcellular location">
    <subcellularLocation>
        <location evidence="1">Cell membrane</location>
        <topology evidence="1">Multi-pass membrane protein</topology>
    </subcellularLocation>
</comment>
<evidence type="ECO:0000259" key="15">
    <source>
        <dbReference type="PROSITE" id="PS51384"/>
    </source>
</evidence>
<dbReference type="SUPFAM" id="SSF52343">
    <property type="entry name" value="Ferredoxin reductase-like, C-terminal NADP-linked domain"/>
    <property type="match status" value="1"/>
</dbReference>
<dbReference type="Gene3D" id="3.40.50.80">
    <property type="entry name" value="Nucleotide-binding domain of ferredoxin-NADP reductase (FNR) module"/>
    <property type="match status" value="1"/>
</dbReference>
<gene>
    <name evidence="16" type="ORF">DL764_005540</name>
</gene>
<feature type="transmembrane region" description="Helical" evidence="14">
    <location>
        <begin position="483"/>
        <end position="506"/>
    </location>
</feature>
<comment type="caution">
    <text evidence="16">The sequence shown here is derived from an EMBL/GenBank/DDBJ whole genome shotgun (WGS) entry which is preliminary data.</text>
</comment>
<dbReference type="GO" id="GO:0052851">
    <property type="term" value="F:ferric-chelate reductase (NADPH) activity"/>
    <property type="evidence" value="ECO:0007669"/>
    <property type="project" value="UniProtKB-EC"/>
</dbReference>
<evidence type="ECO:0000256" key="7">
    <source>
        <dbReference type="ARBA" id="ARBA00022982"/>
    </source>
</evidence>
<evidence type="ECO:0000256" key="14">
    <source>
        <dbReference type="SAM" id="Phobius"/>
    </source>
</evidence>
<evidence type="ECO:0000256" key="2">
    <source>
        <dbReference type="ARBA" id="ARBA00006278"/>
    </source>
</evidence>
<feature type="compositionally biased region" description="Polar residues" evidence="13">
    <location>
        <begin position="644"/>
        <end position="654"/>
    </location>
</feature>
<feature type="transmembrane region" description="Helical" evidence="14">
    <location>
        <begin position="315"/>
        <end position="333"/>
    </location>
</feature>
<feature type="transmembrane region" description="Helical" evidence="14">
    <location>
        <begin position="245"/>
        <end position="264"/>
    </location>
</feature>
<feature type="transmembrane region" description="Helical" evidence="14">
    <location>
        <begin position="284"/>
        <end position="308"/>
    </location>
</feature>
<keyword evidence="11 14" id="KW-0472">Membrane</keyword>
<feature type="transmembrane region" description="Helical" evidence="14">
    <location>
        <begin position="207"/>
        <end position="233"/>
    </location>
</feature>
<comment type="similarity">
    <text evidence="2">Belongs to the ferric reductase (FRE) family.</text>
</comment>
<accession>A0A4Q4TBF9</accession>
<evidence type="ECO:0000256" key="12">
    <source>
        <dbReference type="ARBA" id="ARBA00048483"/>
    </source>
</evidence>
<evidence type="ECO:0000256" key="3">
    <source>
        <dbReference type="ARBA" id="ARBA00012668"/>
    </source>
</evidence>
<feature type="transmembrane region" description="Helical" evidence="14">
    <location>
        <begin position="54"/>
        <end position="74"/>
    </location>
</feature>
<feature type="transmembrane region" description="Helical" evidence="14">
    <location>
        <begin position="339"/>
        <end position="358"/>
    </location>
</feature>
<name>A0A4Q4TBF9_9PEZI</name>
<keyword evidence="8 14" id="KW-1133">Transmembrane helix</keyword>
<dbReference type="GO" id="GO:0015677">
    <property type="term" value="P:copper ion import"/>
    <property type="evidence" value="ECO:0007669"/>
    <property type="project" value="TreeGrafter"/>
</dbReference>
<feature type="transmembrane region" description="Helical" evidence="14">
    <location>
        <begin position="168"/>
        <end position="187"/>
    </location>
</feature>